<organism evidence="1 2">
    <name type="scientific">Rhizobium mesoamericanum STM3625</name>
    <dbReference type="NCBI Taxonomy" id="1211777"/>
    <lineage>
        <taxon>Bacteria</taxon>
        <taxon>Pseudomonadati</taxon>
        <taxon>Pseudomonadota</taxon>
        <taxon>Alphaproteobacteria</taxon>
        <taxon>Hyphomicrobiales</taxon>
        <taxon>Rhizobiaceae</taxon>
        <taxon>Rhizobium/Agrobacterium group</taxon>
        <taxon>Rhizobium</taxon>
    </lineage>
</organism>
<dbReference type="STRING" id="1211777.BN77_p2110004"/>
<evidence type="ECO:0000313" key="1">
    <source>
        <dbReference type="EMBL" id="CCM79882.1"/>
    </source>
</evidence>
<dbReference type="HOGENOM" id="CLU_2976236_0_0_5"/>
<proteinExistence type="predicted"/>
<dbReference type="Proteomes" id="UP000009319">
    <property type="component" value="Unassembled WGS sequence"/>
</dbReference>
<gene>
    <name evidence="1" type="ORF">BN77_p2110004</name>
</gene>
<protein>
    <submittedName>
        <fullName evidence="1">Uncharacterized protein</fullName>
    </submittedName>
</protein>
<reference evidence="1 2" key="1">
    <citation type="journal article" date="2013" name="Genome Announc.">
        <title>Draft Genome Sequence of Rhizobium mesoamericanum STM3625, a Nitrogen-Fixing Symbiont of Mimosa pudica Isolated in French Guiana (South America).</title>
        <authorList>
            <person name="Moulin L."/>
            <person name="Mornico D."/>
            <person name="Melkonian R."/>
            <person name="Klonowska A."/>
        </authorList>
    </citation>
    <scope>NUCLEOTIDE SEQUENCE [LARGE SCALE GENOMIC DNA]</scope>
    <source>
        <strain evidence="1 2">STM3625</strain>
    </source>
</reference>
<sequence length="58" mass="6470">MTDSRFFELSANWSAAGSEVAEISLRLGDRVLSRIADTEKNHSGLFQSFCHRTGLVVR</sequence>
<accession>K0Q584</accession>
<keyword evidence="2" id="KW-1185">Reference proteome</keyword>
<evidence type="ECO:0000313" key="2">
    <source>
        <dbReference type="Proteomes" id="UP000009319"/>
    </source>
</evidence>
<name>K0Q584_9HYPH</name>
<dbReference type="EMBL" id="CANI01000074">
    <property type="protein sequence ID" value="CCM79882.1"/>
    <property type="molecule type" value="Genomic_DNA"/>
</dbReference>
<dbReference type="AlphaFoldDB" id="K0Q584"/>
<comment type="caution">
    <text evidence="1">The sequence shown here is derived from an EMBL/GenBank/DDBJ whole genome shotgun (WGS) entry which is preliminary data.</text>
</comment>